<evidence type="ECO:0000259" key="9">
    <source>
        <dbReference type="Pfam" id="PF13632"/>
    </source>
</evidence>
<keyword evidence="11" id="KW-1185">Reference proteome</keyword>
<dbReference type="InterPro" id="IPR029044">
    <property type="entry name" value="Nucleotide-diphossugar_trans"/>
</dbReference>
<dbReference type="RefSeq" id="WP_184149262.1">
    <property type="nucleotide sequence ID" value="NZ_JACHFM010000002.1"/>
</dbReference>
<keyword evidence="5 7" id="KW-1133">Transmembrane helix</keyword>
<dbReference type="AlphaFoldDB" id="A0A840SPC4"/>
<dbReference type="InterPro" id="IPR037257">
    <property type="entry name" value="T2SS_E_N_sf"/>
</dbReference>
<gene>
    <name evidence="10" type="ORF">HNP73_002371</name>
</gene>
<evidence type="ECO:0000259" key="8">
    <source>
        <dbReference type="Pfam" id="PF05157"/>
    </source>
</evidence>
<name>A0A840SPC4_9RHOB</name>
<accession>A0A840SPC4</accession>
<dbReference type="Pfam" id="PF05157">
    <property type="entry name" value="MshEN"/>
    <property type="match status" value="1"/>
</dbReference>
<dbReference type="Pfam" id="PF13632">
    <property type="entry name" value="Glyco_trans_2_3"/>
    <property type="match status" value="1"/>
</dbReference>
<feature type="domain" description="Type II secretion system protein GspE N-terminal" evidence="8">
    <location>
        <begin position="76"/>
        <end position="157"/>
    </location>
</feature>
<keyword evidence="6 7" id="KW-0472">Membrane</keyword>
<organism evidence="10 11">
    <name type="scientific">Amaricoccus macauensis</name>
    <dbReference type="NCBI Taxonomy" id="57001"/>
    <lineage>
        <taxon>Bacteria</taxon>
        <taxon>Pseudomonadati</taxon>
        <taxon>Pseudomonadota</taxon>
        <taxon>Alphaproteobacteria</taxon>
        <taxon>Rhodobacterales</taxon>
        <taxon>Paracoccaceae</taxon>
        <taxon>Amaricoccus</taxon>
    </lineage>
</organism>
<evidence type="ECO:0000256" key="5">
    <source>
        <dbReference type="ARBA" id="ARBA00022989"/>
    </source>
</evidence>
<dbReference type="SUPFAM" id="SSF160246">
    <property type="entry name" value="EspE N-terminal domain-like"/>
    <property type="match status" value="1"/>
</dbReference>
<feature type="transmembrane region" description="Helical" evidence="7">
    <location>
        <begin position="184"/>
        <end position="201"/>
    </location>
</feature>
<evidence type="ECO:0000256" key="3">
    <source>
        <dbReference type="ARBA" id="ARBA00022679"/>
    </source>
</evidence>
<evidence type="ECO:0000313" key="11">
    <source>
        <dbReference type="Proteomes" id="UP000549457"/>
    </source>
</evidence>
<evidence type="ECO:0000256" key="4">
    <source>
        <dbReference type="ARBA" id="ARBA00022692"/>
    </source>
</evidence>
<evidence type="ECO:0000256" key="7">
    <source>
        <dbReference type="SAM" id="Phobius"/>
    </source>
</evidence>
<dbReference type="InterPro" id="IPR050321">
    <property type="entry name" value="Glycosyltr_2/OpgH_subfam"/>
</dbReference>
<keyword evidence="2" id="KW-0328">Glycosyltransferase</keyword>
<feature type="domain" description="Glycosyltransferase 2-like" evidence="9">
    <location>
        <begin position="336"/>
        <end position="526"/>
    </location>
</feature>
<dbReference type="SUPFAM" id="SSF53448">
    <property type="entry name" value="Nucleotide-diphospho-sugar transferases"/>
    <property type="match status" value="1"/>
</dbReference>
<comment type="caution">
    <text evidence="10">The sequence shown here is derived from an EMBL/GenBank/DDBJ whole genome shotgun (WGS) entry which is preliminary data.</text>
</comment>
<dbReference type="GO" id="GO:0016020">
    <property type="term" value="C:membrane"/>
    <property type="evidence" value="ECO:0007669"/>
    <property type="project" value="UniProtKB-SubCell"/>
</dbReference>
<dbReference type="PANTHER" id="PTHR43867:SF2">
    <property type="entry name" value="CELLULOSE SYNTHASE CATALYTIC SUBUNIT A [UDP-FORMING]"/>
    <property type="match status" value="1"/>
</dbReference>
<keyword evidence="3 10" id="KW-0808">Transferase</keyword>
<dbReference type="InterPro" id="IPR007831">
    <property type="entry name" value="T2SS_GspE_N"/>
</dbReference>
<reference evidence="10 11" key="1">
    <citation type="submission" date="2020-08" db="EMBL/GenBank/DDBJ databases">
        <title>Genomic Encyclopedia of Type Strains, Phase IV (KMG-IV): sequencing the most valuable type-strain genomes for metagenomic binning, comparative biology and taxonomic classification.</title>
        <authorList>
            <person name="Goeker M."/>
        </authorList>
    </citation>
    <scope>NUCLEOTIDE SEQUENCE [LARGE SCALE GENOMIC DNA]</scope>
    <source>
        <strain evidence="10 11">DSM 101730</strain>
    </source>
</reference>
<keyword evidence="4 7" id="KW-0812">Transmembrane</keyword>
<evidence type="ECO:0000256" key="6">
    <source>
        <dbReference type="ARBA" id="ARBA00023136"/>
    </source>
</evidence>
<dbReference type="InterPro" id="IPR001173">
    <property type="entry name" value="Glyco_trans_2-like"/>
</dbReference>
<dbReference type="Gene3D" id="3.90.550.10">
    <property type="entry name" value="Spore Coat Polysaccharide Biosynthesis Protein SpsA, Chain A"/>
    <property type="match status" value="1"/>
</dbReference>
<dbReference type="GO" id="GO:0016757">
    <property type="term" value="F:glycosyltransferase activity"/>
    <property type="evidence" value="ECO:0007669"/>
    <property type="project" value="UniProtKB-KW"/>
</dbReference>
<dbReference type="Proteomes" id="UP000549457">
    <property type="component" value="Unassembled WGS sequence"/>
</dbReference>
<evidence type="ECO:0000256" key="1">
    <source>
        <dbReference type="ARBA" id="ARBA00004141"/>
    </source>
</evidence>
<sequence>MAQVLSLKTAGAHPAPEAPRRYLGDVLVSSGRLAREQIDAALRAQRGQNSLLGTILVVEGLLSQDALTDALSEQSGLGRADLDTAPPDPILLQGVDPLVCLRLDAIPWRKRGGRLEIAIVNPANGPAAIAAFGPATLALASPDALRTTITRAFGARMRRHASHRCPKRLSCRSLVRSGFSRRKAALAIGLAGGILAAPLAALNIALAWLLVANLSNVVLRGVALATRLRRGPQPVASAPKLVDSRRLPRVSVLVPLWREARVAEQLLDALGAMEYPAPLLDIKLVLEEEDLTTRAAIDRCTLPPTIDIVTVPSGALRTKPLAMNYALPFCRGEVIGIYDAEDRPDPGQLRAIVHHLMDASPDVACVQGYLDFYNDRKNWMSRSFTIEYAVWFRVFLTGVQRLGLPIPLGGTTVFFRRRMLEEIGAWDAHNVTEDADLGMRLARFGYRCEMIPTTTLEEANCVGAAAWIGQRSRWNKGYALTWASHMRRPLRLWRDLGWKGFLSFQVLFLGSLTASAAIPFYWLTAFVALGLDVPVWAHVPPLMVWALLLTGATGSVLMITAANVGLRDRASRGRWGWTIAFLPLYWLLAAAAVYRALWEVFTDPFHWTKTEHGLDP</sequence>
<feature type="transmembrane region" description="Helical" evidence="7">
    <location>
        <begin position="576"/>
        <end position="597"/>
    </location>
</feature>
<protein>
    <submittedName>
        <fullName evidence="10">Cellulose synthase/poly-beta-1,6-N-acetylglucosamine synthase-like glycosyltransferase</fullName>
    </submittedName>
</protein>
<feature type="transmembrane region" description="Helical" evidence="7">
    <location>
        <begin position="542"/>
        <end position="564"/>
    </location>
</feature>
<dbReference type="PANTHER" id="PTHR43867">
    <property type="entry name" value="CELLULOSE SYNTHASE CATALYTIC SUBUNIT A [UDP-FORMING]"/>
    <property type="match status" value="1"/>
</dbReference>
<evidence type="ECO:0000256" key="2">
    <source>
        <dbReference type="ARBA" id="ARBA00022676"/>
    </source>
</evidence>
<comment type="subcellular location">
    <subcellularLocation>
        <location evidence="1">Membrane</location>
        <topology evidence="1">Multi-pass membrane protein</topology>
    </subcellularLocation>
</comment>
<evidence type="ECO:0000313" key="10">
    <source>
        <dbReference type="EMBL" id="MBB5222435.1"/>
    </source>
</evidence>
<dbReference type="EMBL" id="JACHFM010000002">
    <property type="protein sequence ID" value="MBB5222435.1"/>
    <property type="molecule type" value="Genomic_DNA"/>
</dbReference>
<feature type="transmembrane region" description="Helical" evidence="7">
    <location>
        <begin position="496"/>
        <end position="522"/>
    </location>
</feature>
<proteinExistence type="predicted"/>